<reference evidence="1 2" key="2">
    <citation type="journal article" date="2008" name="Science">
        <title>Environmental genomics reveals a single-species ecosystem deep within Earth.</title>
        <authorList>
            <person name="Chivian D."/>
            <person name="Brodie E.L."/>
            <person name="Alm E.J."/>
            <person name="Culley D.E."/>
            <person name="Dehal P.S."/>
            <person name="Desantis T.Z."/>
            <person name="Gihring T.M."/>
            <person name="Lapidus A."/>
            <person name="Lin L.H."/>
            <person name="Lowry S.R."/>
            <person name="Moser D.P."/>
            <person name="Richardson P.M."/>
            <person name="Southam G."/>
            <person name="Wanger G."/>
            <person name="Pratt L.M."/>
            <person name="Andersen G.L."/>
            <person name="Hazen T.C."/>
            <person name="Brockman F.J."/>
            <person name="Arkin A.P."/>
            <person name="Onstott T.C."/>
        </authorList>
    </citation>
    <scope>NUCLEOTIDE SEQUENCE [LARGE SCALE GENOMIC DNA]</scope>
    <source>
        <strain evidence="1 2">MP104C</strain>
    </source>
</reference>
<evidence type="ECO:0000313" key="2">
    <source>
        <dbReference type="Proteomes" id="UP000008544"/>
    </source>
</evidence>
<dbReference type="KEGG" id="dau:Daud_2222"/>
<dbReference type="InterPro" id="IPR023430">
    <property type="entry name" value="Pept_HybD-like_dom_sf"/>
</dbReference>
<accession>B1I6R1</accession>
<reference evidence="2" key="1">
    <citation type="submission" date="2007-10" db="EMBL/GenBank/DDBJ databases">
        <title>Complete sequence of chromosome of Desulforudis audaxviator MP104C.</title>
        <authorList>
            <person name="Copeland A."/>
            <person name="Lucas S."/>
            <person name="Lapidus A."/>
            <person name="Barry K."/>
            <person name="Glavina del Rio T."/>
            <person name="Dalin E."/>
            <person name="Tice H."/>
            <person name="Bruce D."/>
            <person name="Pitluck S."/>
            <person name="Lowry S.R."/>
            <person name="Larimer F."/>
            <person name="Land M.L."/>
            <person name="Hauser L."/>
            <person name="Kyrpides N."/>
            <person name="Ivanova N.N."/>
            <person name="Richardson P."/>
        </authorList>
    </citation>
    <scope>NUCLEOTIDE SEQUENCE [LARGE SCALE GENOMIC DNA]</scope>
    <source>
        <strain evidence="2">MP104C</strain>
    </source>
</reference>
<organism evidence="1 2">
    <name type="scientific">Desulforudis audaxviator (strain MP104C)</name>
    <dbReference type="NCBI Taxonomy" id="477974"/>
    <lineage>
        <taxon>Bacteria</taxon>
        <taxon>Bacillati</taxon>
        <taxon>Bacillota</taxon>
        <taxon>Clostridia</taxon>
        <taxon>Thermoanaerobacterales</taxon>
        <taxon>Candidatus Desulforudaceae</taxon>
        <taxon>Candidatus Desulforudis</taxon>
    </lineage>
</organism>
<evidence type="ECO:0000313" key="1">
    <source>
        <dbReference type="EMBL" id="ACA60709.1"/>
    </source>
</evidence>
<keyword evidence="2" id="KW-1185">Reference proteome</keyword>
<dbReference type="OrthoDB" id="9815953at2"/>
<dbReference type="RefSeq" id="WP_012303283.1">
    <property type="nucleotide sequence ID" value="NC_010424.1"/>
</dbReference>
<dbReference type="STRING" id="477974.Daud_2222"/>
<proteinExistence type="predicted"/>
<dbReference type="HOGENOM" id="CLU_104063_1_0_9"/>
<name>B1I6R1_DESAP</name>
<dbReference type="AlphaFoldDB" id="B1I6R1"/>
<dbReference type="SUPFAM" id="SSF53163">
    <property type="entry name" value="HybD-like"/>
    <property type="match status" value="1"/>
</dbReference>
<sequence length="211" mass="22376">MNRLPLHKVETDAAQTRIHIDDPHAPARVADNLGRHLENLGTGRPVVLLCIGSDRSTGDSLGPLIGSAVENLDQDFFRVYGTLAQPVHATNLQETLEAINRAYADPFIIAVDACLGRLESVGCVNISKGALRPGAGVKKELPPVGDVHITGVVNVGGFMEFTVLQSTRLNMVMRIADVVCAGLKLLAAEQGRPAVPEPGLHEARVAGTQAI</sequence>
<dbReference type="EMBL" id="CP000860">
    <property type="protein sequence ID" value="ACA60709.1"/>
    <property type="molecule type" value="Genomic_DNA"/>
</dbReference>
<dbReference type="NCBIfam" id="TIGR02841">
    <property type="entry name" value="spore_YyaC"/>
    <property type="match status" value="1"/>
</dbReference>
<dbReference type="Proteomes" id="UP000008544">
    <property type="component" value="Chromosome"/>
</dbReference>
<protein>
    <recommendedName>
        <fullName evidence="3">Sporulation protein YyaC</fullName>
    </recommendedName>
</protein>
<gene>
    <name evidence="1" type="ordered locus">Daud_2222</name>
</gene>
<dbReference type="Pfam" id="PF06866">
    <property type="entry name" value="DUF1256"/>
    <property type="match status" value="1"/>
</dbReference>
<dbReference type="eggNOG" id="ENOG50313RY">
    <property type="taxonomic scope" value="Bacteria"/>
</dbReference>
<dbReference type="InterPro" id="IPR009665">
    <property type="entry name" value="YyaC"/>
</dbReference>
<evidence type="ECO:0008006" key="3">
    <source>
        <dbReference type="Google" id="ProtNLM"/>
    </source>
</evidence>